<dbReference type="AlphaFoldDB" id="A0A931GLP8"/>
<dbReference type="InterPro" id="IPR002563">
    <property type="entry name" value="Flavin_Rdtase-like_dom"/>
</dbReference>
<comment type="similarity">
    <text evidence="1">Belongs to the non-flavoprotein flavin reductase family.</text>
</comment>
<evidence type="ECO:0000313" key="5">
    <source>
        <dbReference type="Proteomes" id="UP000625033"/>
    </source>
</evidence>
<evidence type="ECO:0000256" key="1">
    <source>
        <dbReference type="ARBA" id="ARBA00008898"/>
    </source>
</evidence>
<accession>A0A931GLP8</accession>
<dbReference type="GO" id="GO:0042602">
    <property type="term" value="F:riboflavin reductase (NADPH) activity"/>
    <property type="evidence" value="ECO:0007669"/>
    <property type="project" value="TreeGrafter"/>
</dbReference>
<reference evidence="4" key="1">
    <citation type="submission" date="2020-11" db="EMBL/GenBank/DDBJ databases">
        <title>Sequencing the genomes of 1000 actinobacteria strains.</title>
        <authorList>
            <person name="Klenk H.-P."/>
        </authorList>
    </citation>
    <scope>NUCLEOTIDE SEQUENCE</scope>
    <source>
        <strain evidence="4">DSM 26152</strain>
    </source>
</reference>
<dbReference type="InterPro" id="IPR012349">
    <property type="entry name" value="Split_barrel_FMN-bd"/>
</dbReference>
<sequence length="174" mass="18556">MTAHASVLSDDLSPLALRHAFAQHPSGIAALCAVIDGRPQGIVASSFTVGVSLDPPLVMFAVQKTSRTWPIVSEASRIGVSILASEHQGVCQQIASRDGDRFAGLALETNDAGSLFLRDASLWLETSVEQQIEAGDHYVVLLRVHGHSTHPSQARPLLFHNSGFTTLAEPAFAH</sequence>
<dbReference type="InterPro" id="IPR050268">
    <property type="entry name" value="NADH-dep_flavin_reductase"/>
</dbReference>
<dbReference type="SMART" id="SM00903">
    <property type="entry name" value="Flavin_Reduct"/>
    <property type="match status" value="1"/>
</dbReference>
<dbReference type="Pfam" id="PF01613">
    <property type="entry name" value="Flavin_Reduct"/>
    <property type="match status" value="1"/>
</dbReference>
<proteinExistence type="inferred from homology"/>
<keyword evidence="2" id="KW-0560">Oxidoreductase</keyword>
<dbReference type="PANTHER" id="PTHR30466">
    <property type="entry name" value="FLAVIN REDUCTASE"/>
    <property type="match status" value="1"/>
</dbReference>
<organism evidence="4 5">
    <name type="scientific">Zhihengliuella flava</name>
    <dbReference type="NCBI Taxonomy" id="1285193"/>
    <lineage>
        <taxon>Bacteria</taxon>
        <taxon>Bacillati</taxon>
        <taxon>Actinomycetota</taxon>
        <taxon>Actinomycetes</taxon>
        <taxon>Micrococcales</taxon>
        <taxon>Micrococcaceae</taxon>
        <taxon>Zhihengliuella</taxon>
    </lineage>
</organism>
<comment type="caution">
    <text evidence="4">The sequence shown here is derived from an EMBL/GenBank/DDBJ whole genome shotgun (WGS) entry which is preliminary data.</text>
</comment>
<dbReference type="PANTHER" id="PTHR30466:SF11">
    <property type="entry name" value="FLAVIN-DEPENDENT MONOOXYGENASE, REDUCTASE SUBUNIT HSAB"/>
    <property type="match status" value="1"/>
</dbReference>
<gene>
    <name evidence="4" type="ORF">IW252_001431</name>
</gene>
<protein>
    <submittedName>
        <fullName evidence="4">Flavin reductase (DIM6/NTAB) family NADH-FMN oxidoreductase RutF</fullName>
    </submittedName>
</protein>
<dbReference type="GO" id="GO:0010181">
    <property type="term" value="F:FMN binding"/>
    <property type="evidence" value="ECO:0007669"/>
    <property type="project" value="InterPro"/>
</dbReference>
<evidence type="ECO:0000259" key="3">
    <source>
        <dbReference type="SMART" id="SM00903"/>
    </source>
</evidence>
<evidence type="ECO:0000256" key="2">
    <source>
        <dbReference type="ARBA" id="ARBA00023002"/>
    </source>
</evidence>
<dbReference type="RefSeq" id="WP_196835941.1">
    <property type="nucleotide sequence ID" value="NZ_JADOTZ010000001.1"/>
</dbReference>
<dbReference type="Proteomes" id="UP000625033">
    <property type="component" value="Unassembled WGS sequence"/>
</dbReference>
<feature type="domain" description="Flavin reductase like" evidence="3">
    <location>
        <begin position="21"/>
        <end position="166"/>
    </location>
</feature>
<dbReference type="SUPFAM" id="SSF50475">
    <property type="entry name" value="FMN-binding split barrel"/>
    <property type="match status" value="1"/>
</dbReference>
<name>A0A931GLP8_9MICC</name>
<dbReference type="EMBL" id="JADOTZ010000001">
    <property type="protein sequence ID" value="MBG6084664.1"/>
    <property type="molecule type" value="Genomic_DNA"/>
</dbReference>
<dbReference type="Gene3D" id="2.30.110.10">
    <property type="entry name" value="Electron Transport, Fmn-binding Protein, Chain A"/>
    <property type="match status" value="1"/>
</dbReference>
<evidence type="ECO:0000313" key="4">
    <source>
        <dbReference type="EMBL" id="MBG6084664.1"/>
    </source>
</evidence>
<keyword evidence="5" id="KW-1185">Reference proteome</keyword>